<keyword evidence="5 9" id="KW-1133">Transmembrane helix</keyword>
<evidence type="ECO:0000256" key="7">
    <source>
        <dbReference type="ARBA" id="ARBA00023177"/>
    </source>
</evidence>
<dbReference type="PANTHER" id="PTHR43029:SF10">
    <property type="entry name" value="AMMONIUM TRANSPORTER MEP2"/>
    <property type="match status" value="1"/>
</dbReference>
<dbReference type="AlphaFoldDB" id="A0A7L5AIP5"/>
<accession>A0A7L5AIP5</accession>
<feature type="transmembrane region" description="Helical" evidence="9">
    <location>
        <begin position="111"/>
        <end position="131"/>
    </location>
</feature>
<name>A0A7L5AIP5_9MICO</name>
<evidence type="ECO:0000256" key="9">
    <source>
        <dbReference type="SAM" id="Phobius"/>
    </source>
</evidence>
<evidence type="ECO:0000256" key="6">
    <source>
        <dbReference type="ARBA" id="ARBA00023136"/>
    </source>
</evidence>
<comment type="similarity">
    <text evidence="2">Belongs to the ammonia transporter channel (TC 1.A.11.2) family.</text>
</comment>
<feature type="transmembrane region" description="Helical" evidence="9">
    <location>
        <begin position="211"/>
        <end position="230"/>
    </location>
</feature>
<dbReference type="InterPro" id="IPR024041">
    <property type="entry name" value="NH4_transpt_AmtB-like_dom"/>
</dbReference>
<keyword evidence="7" id="KW-0924">Ammonia transport</keyword>
<evidence type="ECO:0000256" key="2">
    <source>
        <dbReference type="ARBA" id="ARBA00005887"/>
    </source>
</evidence>
<feature type="domain" description="Ammonium transporter AmtB-like" evidence="10">
    <location>
        <begin position="110"/>
        <end position="355"/>
    </location>
</feature>
<dbReference type="Pfam" id="PF00909">
    <property type="entry name" value="Ammonium_transp"/>
    <property type="match status" value="1"/>
</dbReference>
<feature type="transmembrane region" description="Helical" evidence="9">
    <location>
        <begin position="242"/>
        <end position="258"/>
    </location>
</feature>
<dbReference type="InterPro" id="IPR029020">
    <property type="entry name" value="Ammonium/urea_transptr"/>
</dbReference>
<feature type="transmembrane region" description="Helical" evidence="9">
    <location>
        <begin position="146"/>
        <end position="166"/>
    </location>
</feature>
<evidence type="ECO:0000256" key="1">
    <source>
        <dbReference type="ARBA" id="ARBA00004141"/>
    </source>
</evidence>
<dbReference type="Proteomes" id="UP000464507">
    <property type="component" value="Chromosome"/>
</dbReference>
<evidence type="ECO:0000259" key="10">
    <source>
        <dbReference type="Pfam" id="PF00909"/>
    </source>
</evidence>
<feature type="transmembrane region" description="Helical" evidence="9">
    <location>
        <begin position="20"/>
        <end position="41"/>
    </location>
</feature>
<evidence type="ECO:0000313" key="12">
    <source>
        <dbReference type="Proteomes" id="UP000464507"/>
    </source>
</evidence>
<dbReference type="InterPro" id="IPR001905">
    <property type="entry name" value="Ammonium_transpt"/>
</dbReference>
<protein>
    <recommendedName>
        <fullName evidence="8">Ammonium transporter</fullName>
    </recommendedName>
</protein>
<keyword evidence="12" id="KW-1185">Reference proteome</keyword>
<evidence type="ECO:0000256" key="3">
    <source>
        <dbReference type="ARBA" id="ARBA00022448"/>
    </source>
</evidence>
<evidence type="ECO:0000256" key="5">
    <source>
        <dbReference type="ARBA" id="ARBA00022989"/>
    </source>
</evidence>
<dbReference type="PANTHER" id="PTHR43029">
    <property type="entry name" value="AMMONIUM TRANSPORTER MEP2"/>
    <property type="match status" value="1"/>
</dbReference>
<dbReference type="GO" id="GO:0005886">
    <property type="term" value="C:plasma membrane"/>
    <property type="evidence" value="ECO:0007669"/>
    <property type="project" value="TreeGrafter"/>
</dbReference>
<feature type="transmembrane region" description="Helical" evidence="9">
    <location>
        <begin position="332"/>
        <end position="353"/>
    </location>
</feature>
<proteinExistence type="inferred from homology"/>
<keyword evidence="4 9" id="KW-0812">Transmembrane</keyword>
<evidence type="ECO:0000313" key="11">
    <source>
        <dbReference type="EMBL" id="QHO69956.1"/>
    </source>
</evidence>
<dbReference type="Gene3D" id="1.10.3430.10">
    <property type="entry name" value="Ammonium transporter AmtB like domains"/>
    <property type="match status" value="1"/>
</dbReference>
<dbReference type="EMBL" id="CP017146">
    <property type="protein sequence ID" value="QHO69956.1"/>
    <property type="molecule type" value="Genomic_DNA"/>
</dbReference>
<feature type="transmembrane region" description="Helical" evidence="9">
    <location>
        <begin position="264"/>
        <end position="284"/>
    </location>
</feature>
<reference evidence="11 12" key="1">
    <citation type="submission" date="2016-09" db="EMBL/GenBank/DDBJ databases">
        <title>Complete genome sequence of microbes from the polar regions.</title>
        <authorList>
            <person name="Liao L."/>
            <person name="Chen B."/>
        </authorList>
    </citation>
    <scope>NUCLEOTIDE SEQUENCE [LARGE SCALE GENOMIC DNA]</scope>
    <source>
        <strain evidence="11 12">ZS314</strain>
    </source>
</reference>
<dbReference type="KEGG" id="mant:BHD05_10155"/>
<dbReference type="GO" id="GO:0008519">
    <property type="term" value="F:ammonium channel activity"/>
    <property type="evidence" value="ECO:0007669"/>
    <property type="project" value="InterPro"/>
</dbReference>
<gene>
    <name evidence="11" type="ORF">BHD05_10155</name>
</gene>
<feature type="transmembrane region" description="Helical" evidence="9">
    <location>
        <begin position="178"/>
        <end position="199"/>
    </location>
</feature>
<comment type="subcellular location">
    <subcellularLocation>
        <location evidence="1">Membrane</location>
        <topology evidence="1">Multi-pass membrane protein</topology>
    </subcellularLocation>
</comment>
<feature type="transmembrane region" description="Helical" evidence="9">
    <location>
        <begin position="80"/>
        <end position="99"/>
    </location>
</feature>
<keyword evidence="3" id="KW-0813">Transport</keyword>
<sequence length="368" mass="36956">MGRQRTPTLVTGGDVIIEVSPLILLATIAIAGLGPAITALTDAWQGAAGIRSLAAGAAHSSAGWLSWLAIAGILRPDIDPLLVLPLTALGGVAAVLAATPARLLGRGARSTLAYAALWSALVFVPVAVALFSAKGFLAAELATVDLAGALPVLVAGGCGGLAVLVLDGRRVERSRGSNPGWVLLGLVAVVWALWVLWLVGMELAIDEITPLIVANTLMTPVASVAAWLVVQRIQHAKTTPSAAVGGLLCGLAAIAPGSGNLSAVGALLTGIVAGALCSLVGYWAARRTGNFIWLVVTILLGGAGLGVGLIGAFATRTGIVFTGQPEALLSQFASVLIVTAYAGAVSLACWFVVSRVARRPAASALAGS</sequence>
<organism evidence="11 12">
    <name type="scientific">Marisediminicola antarctica</name>
    <dbReference type="NCBI Taxonomy" id="674079"/>
    <lineage>
        <taxon>Bacteria</taxon>
        <taxon>Bacillati</taxon>
        <taxon>Actinomycetota</taxon>
        <taxon>Actinomycetes</taxon>
        <taxon>Micrococcales</taxon>
        <taxon>Microbacteriaceae</taxon>
        <taxon>Marisediminicola</taxon>
    </lineage>
</organism>
<dbReference type="SUPFAM" id="SSF111352">
    <property type="entry name" value="Ammonium transporter"/>
    <property type="match status" value="1"/>
</dbReference>
<feature type="transmembrane region" description="Helical" evidence="9">
    <location>
        <begin position="53"/>
        <end position="74"/>
    </location>
</feature>
<evidence type="ECO:0000256" key="8">
    <source>
        <dbReference type="ARBA" id="ARBA00050025"/>
    </source>
</evidence>
<feature type="transmembrane region" description="Helical" evidence="9">
    <location>
        <begin position="291"/>
        <end position="312"/>
    </location>
</feature>
<evidence type="ECO:0000256" key="4">
    <source>
        <dbReference type="ARBA" id="ARBA00022692"/>
    </source>
</evidence>
<keyword evidence="6 9" id="KW-0472">Membrane</keyword>